<reference evidence="8 9" key="1">
    <citation type="journal article" date="2014" name="Genome Biol.">
        <title>Transcriptome and methylome profiling reveals relics of genome dominance in the mesopolyploid Brassica oleracea.</title>
        <authorList>
            <person name="Parkin I.A."/>
            <person name="Koh C."/>
            <person name="Tang H."/>
            <person name="Robinson S.J."/>
            <person name="Kagale S."/>
            <person name="Clarke W.E."/>
            <person name="Town C.D."/>
            <person name="Nixon J."/>
            <person name="Krishnakumar V."/>
            <person name="Bidwell S.L."/>
            <person name="Denoeud F."/>
            <person name="Belcram H."/>
            <person name="Links M.G."/>
            <person name="Just J."/>
            <person name="Clarke C."/>
            <person name="Bender T."/>
            <person name="Huebert T."/>
            <person name="Mason A.S."/>
            <person name="Pires J.C."/>
            <person name="Barker G."/>
            <person name="Moore J."/>
            <person name="Walley P.G."/>
            <person name="Manoli S."/>
            <person name="Batley J."/>
            <person name="Edwards D."/>
            <person name="Nelson M.N."/>
            <person name="Wang X."/>
            <person name="Paterson A.H."/>
            <person name="King G."/>
            <person name="Bancroft I."/>
            <person name="Chalhoub B."/>
            <person name="Sharpe A.G."/>
        </authorList>
    </citation>
    <scope>NUCLEOTIDE SEQUENCE</scope>
    <source>
        <strain evidence="8 9">cv. TO1000</strain>
    </source>
</reference>
<dbReference type="PANTHER" id="PTHR45764:SF67">
    <property type="entry name" value="BZIP TRANSCRIPTION FACTOR 2"/>
    <property type="match status" value="1"/>
</dbReference>
<keyword evidence="5" id="KW-0539">Nucleus</keyword>
<feature type="region of interest" description="Disordered" evidence="6">
    <location>
        <begin position="40"/>
        <end position="80"/>
    </location>
</feature>
<dbReference type="FunFam" id="1.20.5.170:FF:000020">
    <property type="entry name" value="BZIP transcription factor"/>
    <property type="match status" value="1"/>
</dbReference>
<feature type="compositionally biased region" description="Low complexity" evidence="6">
    <location>
        <begin position="40"/>
        <end position="52"/>
    </location>
</feature>
<keyword evidence="3" id="KW-0238">DNA-binding</keyword>
<dbReference type="OMA" id="NIITHHY"/>
<evidence type="ECO:0000256" key="5">
    <source>
        <dbReference type="ARBA" id="ARBA00023242"/>
    </source>
</evidence>
<evidence type="ECO:0000256" key="3">
    <source>
        <dbReference type="ARBA" id="ARBA00023125"/>
    </source>
</evidence>
<dbReference type="STRING" id="109376.A0A0D3D350"/>
<dbReference type="PROSITE" id="PS50217">
    <property type="entry name" value="BZIP"/>
    <property type="match status" value="1"/>
</dbReference>
<dbReference type="SMART" id="SM00338">
    <property type="entry name" value="BRLZ"/>
    <property type="match status" value="1"/>
</dbReference>
<organism evidence="8 9">
    <name type="scientific">Brassica oleracea var. oleracea</name>
    <dbReference type="NCBI Taxonomy" id="109376"/>
    <lineage>
        <taxon>Eukaryota</taxon>
        <taxon>Viridiplantae</taxon>
        <taxon>Streptophyta</taxon>
        <taxon>Embryophyta</taxon>
        <taxon>Tracheophyta</taxon>
        <taxon>Spermatophyta</taxon>
        <taxon>Magnoliopsida</taxon>
        <taxon>eudicotyledons</taxon>
        <taxon>Gunneridae</taxon>
        <taxon>Pentapetalae</taxon>
        <taxon>rosids</taxon>
        <taxon>malvids</taxon>
        <taxon>Brassicales</taxon>
        <taxon>Brassicaceae</taxon>
        <taxon>Brassiceae</taxon>
        <taxon>Brassica</taxon>
    </lineage>
</organism>
<evidence type="ECO:0000313" key="8">
    <source>
        <dbReference type="EnsemblPlants" id="Bo7g011520.1"/>
    </source>
</evidence>
<dbReference type="Gene3D" id="1.20.5.170">
    <property type="match status" value="1"/>
</dbReference>
<dbReference type="GO" id="GO:0003700">
    <property type="term" value="F:DNA-binding transcription factor activity"/>
    <property type="evidence" value="ECO:0007669"/>
    <property type="project" value="InterPro"/>
</dbReference>
<dbReference type="AlphaFoldDB" id="A0A0D3D350"/>
<evidence type="ECO:0000256" key="1">
    <source>
        <dbReference type="ARBA" id="ARBA00004123"/>
    </source>
</evidence>
<accession>A0A0D3D350</accession>
<feature type="domain" description="BZIP" evidence="7">
    <location>
        <begin position="57"/>
        <end position="120"/>
    </location>
</feature>
<evidence type="ECO:0000256" key="6">
    <source>
        <dbReference type="SAM" id="MobiDB-lite"/>
    </source>
</evidence>
<dbReference type="InterPro" id="IPR045314">
    <property type="entry name" value="bZIP_plant_GBF1"/>
</dbReference>
<evidence type="ECO:0000313" key="9">
    <source>
        <dbReference type="Proteomes" id="UP000032141"/>
    </source>
</evidence>
<keyword evidence="2" id="KW-0805">Transcription regulation</keyword>
<comment type="subcellular location">
    <subcellularLocation>
        <location evidence="1">Nucleus</location>
    </subcellularLocation>
</comment>
<dbReference type="Gramene" id="Bo7g011520.1">
    <property type="protein sequence ID" value="Bo7g011520.1"/>
    <property type="gene ID" value="Bo7g011520"/>
</dbReference>
<dbReference type="InterPro" id="IPR004827">
    <property type="entry name" value="bZIP"/>
</dbReference>
<dbReference type="Proteomes" id="UP000032141">
    <property type="component" value="Chromosome C7"/>
</dbReference>
<keyword evidence="9" id="KW-1185">Reference proteome</keyword>
<dbReference type="PANTHER" id="PTHR45764">
    <property type="entry name" value="BZIP TRANSCRIPTION FACTOR 44"/>
    <property type="match status" value="1"/>
</dbReference>
<evidence type="ECO:0000256" key="2">
    <source>
        <dbReference type="ARBA" id="ARBA00023015"/>
    </source>
</evidence>
<dbReference type="GO" id="GO:0046982">
    <property type="term" value="F:protein heterodimerization activity"/>
    <property type="evidence" value="ECO:0007669"/>
    <property type="project" value="UniProtKB-ARBA"/>
</dbReference>
<dbReference type="eggNOG" id="ENOG502S0BS">
    <property type="taxonomic scope" value="Eukaryota"/>
</dbReference>
<dbReference type="GO" id="GO:0005634">
    <property type="term" value="C:nucleus"/>
    <property type="evidence" value="ECO:0007669"/>
    <property type="project" value="UniProtKB-SubCell"/>
</dbReference>
<dbReference type="PROSITE" id="PS00036">
    <property type="entry name" value="BZIP_BASIC"/>
    <property type="match status" value="1"/>
</dbReference>
<keyword evidence="4" id="KW-0804">Transcription</keyword>
<dbReference type="GO" id="GO:0000976">
    <property type="term" value="F:transcription cis-regulatory region binding"/>
    <property type="evidence" value="ECO:0007669"/>
    <property type="project" value="TreeGrafter"/>
</dbReference>
<evidence type="ECO:0000256" key="4">
    <source>
        <dbReference type="ARBA" id="ARBA00023163"/>
    </source>
</evidence>
<proteinExistence type="predicted"/>
<name>A0A0D3D350_BRAOL</name>
<dbReference type="HOGENOM" id="CLU_112634_1_0_1"/>
<dbReference type="Pfam" id="PF00170">
    <property type="entry name" value="bZIP_1"/>
    <property type="match status" value="1"/>
</dbReference>
<protein>
    <recommendedName>
        <fullName evidence="7">BZIP domain-containing protein</fullName>
    </recommendedName>
</protein>
<reference evidence="8" key="2">
    <citation type="submission" date="2015-03" db="UniProtKB">
        <authorList>
            <consortium name="EnsemblPlants"/>
        </authorList>
    </citation>
    <scope>IDENTIFICATION</scope>
</reference>
<evidence type="ECO:0000259" key="7">
    <source>
        <dbReference type="PROSITE" id="PS50217"/>
    </source>
</evidence>
<dbReference type="CDD" id="cd14702">
    <property type="entry name" value="bZIP_plant_GBF1"/>
    <property type="match status" value="1"/>
</dbReference>
<dbReference type="EnsemblPlants" id="Bo7g011520.1">
    <property type="protein sequence ID" value="Bo7g011520.1"/>
    <property type="gene ID" value="Bo7g011520"/>
</dbReference>
<dbReference type="GO" id="GO:0045893">
    <property type="term" value="P:positive regulation of DNA-templated transcription"/>
    <property type="evidence" value="ECO:0007669"/>
    <property type="project" value="TreeGrafter"/>
</dbReference>
<dbReference type="InterPro" id="IPR046347">
    <property type="entry name" value="bZIP_sf"/>
</dbReference>
<dbReference type="SUPFAM" id="SSF57959">
    <property type="entry name" value="Leucine zipper domain"/>
    <property type="match status" value="1"/>
</dbReference>
<sequence length="199" mass="22172">MTPVLCEILLSGLTVKSALCRRTHLVQSFSVVFLYCTYRSSSSSDGGNPSDSAVTVDERKRKRMLSNRESARRSRMRKQKHVDDLTAQINQLSSDNRQILTSLTVTSELYMKIQAENSVLTAQMAELSTRLESLNEIVDLVTTTNGGGVDQIDGCEFDDRTAGINCDGYYDDMMMSGVNHWGGSVYTNQPIMANDINMY</sequence>